<gene>
    <name evidence="1" type="ORF">AMJ44_01045</name>
</gene>
<name>A0A0S7Y6J1_UNCSA</name>
<organism evidence="1 2">
    <name type="scientific">candidate division WOR-1 bacterium DG_54_3</name>
    <dbReference type="NCBI Taxonomy" id="1703775"/>
    <lineage>
        <taxon>Bacteria</taxon>
        <taxon>Bacillati</taxon>
        <taxon>Saganbacteria</taxon>
    </lineage>
</organism>
<dbReference type="EMBL" id="LIZX01000009">
    <property type="protein sequence ID" value="KPJ70047.1"/>
    <property type="molecule type" value="Genomic_DNA"/>
</dbReference>
<dbReference type="Proteomes" id="UP000051861">
    <property type="component" value="Unassembled WGS sequence"/>
</dbReference>
<evidence type="ECO:0008006" key="3">
    <source>
        <dbReference type="Google" id="ProtNLM"/>
    </source>
</evidence>
<dbReference type="Gene3D" id="1.10.3910.10">
    <property type="entry name" value="SP0561-like"/>
    <property type="match status" value="1"/>
</dbReference>
<dbReference type="SUPFAM" id="SSF140683">
    <property type="entry name" value="SP0561-like"/>
    <property type="match status" value="1"/>
</dbReference>
<dbReference type="InterPro" id="IPR038062">
    <property type="entry name" value="ScdA-like_N_sf"/>
</dbReference>
<evidence type="ECO:0000313" key="1">
    <source>
        <dbReference type="EMBL" id="KPJ70047.1"/>
    </source>
</evidence>
<sequence>MSAQITLDTQIEDLVKNYPEAVGFLTRHGIRCIRCGEPLWCSLGELLDQDGVDDPHQLVTELNDFLKRK</sequence>
<dbReference type="AlphaFoldDB" id="A0A0S7Y6J1"/>
<evidence type="ECO:0000313" key="2">
    <source>
        <dbReference type="Proteomes" id="UP000051861"/>
    </source>
</evidence>
<protein>
    <recommendedName>
        <fullName evidence="3">DUF1858 domain-containing protein</fullName>
    </recommendedName>
</protein>
<reference evidence="1 2" key="1">
    <citation type="journal article" date="2015" name="Microbiome">
        <title>Genomic resolution of linkages in carbon, nitrogen, and sulfur cycling among widespread estuary sediment bacteria.</title>
        <authorList>
            <person name="Baker B.J."/>
            <person name="Lazar C.S."/>
            <person name="Teske A.P."/>
            <person name="Dick G.J."/>
        </authorList>
    </citation>
    <scope>NUCLEOTIDE SEQUENCE [LARGE SCALE GENOMIC DNA]</scope>
    <source>
        <strain evidence="1">DG_54_3</strain>
    </source>
</reference>
<proteinExistence type="predicted"/>
<comment type="caution">
    <text evidence="1">The sequence shown here is derived from an EMBL/GenBank/DDBJ whole genome shotgun (WGS) entry which is preliminary data.</text>
</comment>
<accession>A0A0S7Y6J1</accession>